<feature type="compositionally biased region" description="Polar residues" evidence="11">
    <location>
        <begin position="1"/>
        <end position="13"/>
    </location>
</feature>
<dbReference type="NCBIfam" id="TIGR01133">
    <property type="entry name" value="murG"/>
    <property type="match status" value="1"/>
</dbReference>
<evidence type="ECO:0000256" key="9">
    <source>
        <dbReference type="ARBA" id="ARBA00023316"/>
    </source>
</evidence>
<evidence type="ECO:0000256" key="1">
    <source>
        <dbReference type="ARBA" id="ARBA00022475"/>
    </source>
</evidence>
<evidence type="ECO:0000259" key="13">
    <source>
        <dbReference type="Pfam" id="PF04101"/>
    </source>
</evidence>
<feature type="binding site" evidence="10">
    <location>
        <begin position="43"/>
        <end position="45"/>
    </location>
    <ligand>
        <name>UDP-N-acetyl-alpha-D-glucosamine</name>
        <dbReference type="ChEBI" id="CHEBI:57705"/>
    </ligand>
</feature>
<dbReference type="EMBL" id="CP003060">
    <property type="protein sequence ID" value="AEP30793.1"/>
    <property type="molecule type" value="Genomic_DNA"/>
</dbReference>
<name>G4QME1_GLANF</name>
<comment type="pathway">
    <text evidence="10">Cell wall biogenesis; peptidoglycan biosynthesis.</text>
</comment>
<dbReference type="AlphaFoldDB" id="G4QME1"/>
<keyword evidence="10" id="KW-0997">Cell inner membrane</keyword>
<dbReference type="GO" id="GO:0005975">
    <property type="term" value="P:carbohydrate metabolic process"/>
    <property type="evidence" value="ECO:0007669"/>
    <property type="project" value="InterPro"/>
</dbReference>
<dbReference type="eggNOG" id="COG0707">
    <property type="taxonomic scope" value="Bacteria"/>
</dbReference>
<dbReference type="InterPro" id="IPR007235">
    <property type="entry name" value="Glyco_trans_28_C"/>
</dbReference>
<keyword evidence="8 10" id="KW-0131">Cell cycle</keyword>
<feature type="domain" description="Glycosyl transferase family 28 C-terminal" evidence="13">
    <location>
        <begin position="218"/>
        <end position="367"/>
    </location>
</feature>
<feature type="binding site" evidence="10">
    <location>
        <position position="155"/>
    </location>
    <ligand>
        <name>UDP-N-acetyl-alpha-D-glucosamine</name>
        <dbReference type="ChEBI" id="CHEBI:57705"/>
    </ligand>
</feature>
<dbReference type="STRING" id="1085623.GNIT_2696"/>
<dbReference type="OrthoDB" id="9808936at2"/>
<evidence type="ECO:0000256" key="3">
    <source>
        <dbReference type="ARBA" id="ARBA00022676"/>
    </source>
</evidence>
<dbReference type="UniPathway" id="UPA00219"/>
<protein>
    <recommendedName>
        <fullName evidence="10">UDP-N-acetylglucosamine--N-acetylmuramyl-(pentapeptide) pyrophosphoryl-undecaprenol N-acetylglucosamine transferase</fullName>
        <ecNumber evidence="10">2.4.1.227</ecNumber>
    </recommendedName>
    <alternativeName>
        <fullName evidence="10">Undecaprenyl-PP-MurNAc-pentapeptide-UDPGlcNAc GlcNAc transferase</fullName>
    </alternativeName>
</protein>
<evidence type="ECO:0000256" key="10">
    <source>
        <dbReference type="HAMAP-Rule" id="MF_00033"/>
    </source>
</evidence>
<dbReference type="HAMAP" id="MF_00033">
    <property type="entry name" value="MurG"/>
    <property type="match status" value="1"/>
</dbReference>
<keyword evidence="3 10" id="KW-0328">Glycosyltransferase</keyword>
<evidence type="ECO:0000256" key="11">
    <source>
        <dbReference type="SAM" id="MobiDB-lite"/>
    </source>
</evidence>
<reference evidence="14 15" key="1">
    <citation type="journal article" date="2011" name="J. Bacteriol.">
        <title>Complete genome sequence of seawater bacterium Glaciecola nitratireducens FR1064T.</title>
        <authorList>
            <person name="Bian F."/>
            <person name="Qin Q.L."/>
            <person name="Xie B.B."/>
            <person name="Shu Y.L."/>
            <person name="Zhang X.Y."/>
            <person name="Yu Y."/>
            <person name="Chen B."/>
            <person name="Chen X.L."/>
            <person name="Zhou B.C."/>
            <person name="Zhang Y.Z."/>
        </authorList>
    </citation>
    <scope>NUCLEOTIDE SEQUENCE [LARGE SCALE GENOMIC DNA]</scope>
    <source>
        <strain evidence="15">JCM 12485 / KCTC 12276 / FR1064</strain>
    </source>
</reference>
<gene>
    <name evidence="10 14" type="primary">murG</name>
    <name evidence="14" type="ordered locus">GNIT_2696</name>
</gene>
<evidence type="ECO:0000256" key="2">
    <source>
        <dbReference type="ARBA" id="ARBA00022618"/>
    </source>
</evidence>
<dbReference type="PANTHER" id="PTHR21015:SF22">
    <property type="entry name" value="GLYCOSYLTRANSFERASE"/>
    <property type="match status" value="1"/>
</dbReference>
<evidence type="ECO:0000256" key="5">
    <source>
        <dbReference type="ARBA" id="ARBA00022960"/>
    </source>
</evidence>
<evidence type="ECO:0000313" key="14">
    <source>
        <dbReference type="EMBL" id="AEP30793.1"/>
    </source>
</evidence>
<dbReference type="Gene3D" id="3.40.50.2000">
    <property type="entry name" value="Glycogen Phosphorylase B"/>
    <property type="match status" value="2"/>
</dbReference>
<keyword evidence="15" id="KW-1185">Reference proteome</keyword>
<dbReference type="GO" id="GO:0008360">
    <property type="term" value="P:regulation of cell shape"/>
    <property type="evidence" value="ECO:0007669"/>
    <property type="project" value="UniProtKB-KW"/>
</dbReference>
<proteinExistence type="inferred from homology"/>
<keyword evidence="1 10" id="KW-1003">Cell membrane</keyword>
<dbReference type="GO" id="GO:0005886">
    <property type="term" value="C:plasma membrane"/>
    <property type="evidence" value="ECO:0007669"/>
    <property type="project" value="UniProtKB-SubCell"/>
</dbReference>
<keyword evidence="4 10" id="KW-0808">Transferase</keyword>
<feature type="binding site" evidence="10">
    <location>
        <position position="223"/>
    </location>
    <ligand>
        <name>UDP-N-acetyl-alpha-D-glucosamine</name>
        <dbReference type="ChEBI" id="CHEBI:57705"/>
    </ligand>
</feature>
<dbReference type="Pfam" id="PF04101">
    <property type="entry name" value="Glyco_tran_28_C"/>
    <property type="match status" value="1"/>
</dbReference>
<accession>G4QME1</accession>
<comment type="function">
    <text evidence="10">Cell wall formation. Catalyzes the transfer of a GlcNAc subunit on undecaprenyl-pyrophosphoryl-MurNAc-pentapeptide (lipid intermediate I) to form undecaprenyl-pyrophosphoryl-MurNAc-(pentapeptide)GlcNAc (lipid intermediate II).</text>
</comment>
<dbReference type="GO" id="GO:0051991">
    <property type="term" value="F:UDP-N-acetyl-D-glucosamine:N-acetylmuramoyl-L-alanyl-D-glutamyl-meso-2,6-diaminopimelyl-D-alanyl-D-alanine-diphosphoundecaprenol 4-beta-N-acetylglucosaminlytransferase activity"/>
    <property type="evidence" value="ECO:0007669"/>
    <property type="project" value="RHEA"/>
</dbReference>
<dbReference type="InterPro" id="IPR004276">
    <property type="entry name" value="GlycoTrans_28_N"/>
</dbReference>
<comment type="similarity">
    <text evidence="10">Belongs to the glycosyltransferase 28 family. MurG subfamily.</text>
</comment>
<evidence type="ECO:0000256" key="7">
    <source>
        <dbReference type="ARBA" id="ARBA00023136"/>
    </source>
</evidence>
<dbReference type="PANTHER" id="PTHR21015">
    <property type="entry name" value="UDP-N-ACETYLGLUCOSAMINE--N-ACETYLMURAMYL-(PENTAPEPTIDE) PYROPHOSPHORYL-UNDECAPRENOL N-ACETYLGLUCOSAMINE TRANSFERASE 1"/>
    <property type="match status" value="1"/>
</dbReference>
<evidence type="ECO:0000256" key="6">
    <source>
        <dbReference type="ARBA" id="ARBA00022984"/>
    </source>
</evidence>
<feature type="region of interest" description="Disordered" evidence="11">
    <location>
        <begin position="1"/>
        <end position="28"/>
    </location>
</feature>
<dbReference type="EC" id="2.4.1.227" evidence="10"/>
<dbReference type="GO" id="GO:0009252">
    <property type="term" value="P:peptidoglycan biosynthetic process"/>
    <property type="evidence" value="ECO:0007669"/>
    <property type="project" value="UniProtKB-UniRule"/>
</dbReference>
<evidence type="ECO:0000256" key="8">
    <source>
        <dbReference type="ARBA" id="ARBA00023306"/>
    </source>
</evidence>
<keyword evidence="7 10" id="KW-0472">Membrane</keyword>
<dbReference type="SUPFAM" id="SSF53756">
    <property type="entry name" value="UDP-Glycosyltransferase/glycogen phosphorylase"/>
    <property type="match status" value="1"/>
</dbReference>
<dbReference type="CDD" id="cd03785">
    <property type="entry name" value="GT28_MurG"/>
    <property type="match status" value="1"/>
</dbReference>
<dbReference type="RefSeq" id="WP_014109666.1">
    <property type="nucleotide sequence ID" value="NC_016041.1"/>
</dbReference>
<organism evidence="14 15">
    <name type="scientific">Glaciecola nitratireducens (strain JCM 12485 / KCTC 12276 / FR1064)</name>
    <dbReference type="NCBI Taxonomy" id="1085623"/>
    <lineage>
        <taxon>Bacteria</taxon>
        <taxon>Pseudomonadati</taxon>
        <taxon>Pseudomonadota</taxon>
        <taxon>Gammaproteobacteria</taxon>
        <taxon>Alteromonadales</taxon>
        <taxon>Alteromonadaceae</taxon>
        <taxon>Brumicola</taxon>
    </lineage>
</organism>
<dbReference type="Pfam" id="PF03033">
    <property type="entry name" value="Glyco_transf_28"/>
    <property type="match status" value="1"/>
</dbReference>
<keyword evidence="6 10" id="KW-0573">Peptidoglycan synthesis</keyword>
<evidence type="ECO:0000256" key="4">
    <source>
        <dbReference type="ARBA" id="ARBA00022679"/>
    </source>
</evidence>
<comment type="catalytic activity">
    <reaction evidence="10">
        <text>di-trans,octa-cis-undecaprenyl diphospho-N-acetyl-alpha-D-muramoyl-L-alanyl-D-glutamyl-meso-2,6-diaminopimeloyl-D-alanyl-D-alanine + UDP-N-acetyl-alpha-D-glucosamine = di-trans,octa-cis-undecaprenyl diphospho-[N-acetyl-alpha-D-glucosaminyl-(1-&gt;4)]-N-acetyl-alpha-D-muramoyl-L-alanyl-D-glutamyl-meso-2,6-diaminopimeloyl-D-alanyl-D-alanine + UDP + H(+)</text>
        <dbReference type="Rhea" id="RHEA:31227"/>
        <dbReference type="ChEBI" id="CHEBI:15378"/>
        <dbReference type="ChEBI" id="CHEBI:57705"/>
        <dbReference type="ChEBI" id="CHEBI:58223"/>
        <dbReference type="ChEBI" id="CHEBI:61387"/>
        <dbReference type="ChEBI" id="CHEBI:61388"/>
        <dbReference type="EC" id="2.4.1.227"/>
    </reaction>
</comment>
<dbReference type="InterPro" id="IPR006009">
    <property type="entry name" value="GlcNAc_MurG"/>
</dbReference>
<dbReference type="GO" id="GO:0071555">
    <property type="term" value="P:cell wall organization"/>
    <property type="evidence" value="ECO:0007669"/>
    <property type="project" value="UniProtKB-KW"/>
</dbReference>
<keyword evidence="5 10" id="KW-0133">Cell shape</keyword>
<feature type="binding site" evidence="10">
    <location>
        <position position="199"/>
    </location>
    <ligand>
        <name>UDP-N-acetyl-alpha-D-glucosamine</name>
        <dbReference type="ChEBI" id="CHEBI:57705"/>
    </ligand>
</feature>
<feature type="binding site" evidence="10">
    <location>
        <position position="275"/>
    </location>
    <ligand>
        <name>UDP-N-acetyl-alpha-D-glucosamine</name>
        <dbReference type="ChEBI" id="CHEBI:57705"/>
    </ligand>
</feature>
<dbReference type="HOGENOM" id="CLU_037404_2_0_6"/>
<sequence>MSKVTDIQGNSASKQKKQYSHGDVLKKSNPSRKPLLVVMAGGTGGHVFPGLAVAHEMTKQGWRIEWFGTADKMEADVVPKHGFPIHFLDVKGVRGKGLAAKIFSPFMLISAVWQARKMLKTLQPNAVLGMGGFASGPGGIAAWTLGIPIVIHEQNAVFGMTNKWLAKVAKRVLCGFNVQASANASRSPSNVEFVGNPVRAEFFHAAKTQHADNAYRFLIVGGSLGALALNQQIPKVVTQLRQKYTISVVHQAGKGKSEPVKAQYTQPDDSVIEFIDDIPAEFAKADIVICRAGALTVAEVAATESCAIFVPLPIAVDDHQTYNARSLSDNDAAILIQQDKLAENLYSQLDALLSNPDKIKEMGRKARALCIQDATLKVASAIMQEGLRDTL</sequence>
<feature type="binding site" evidence="10">
    <location>
        <begin position="294"/>
        <end position="299"/>
    </location>
    <ligand>
        <name>UDP-N-acetyl-alpha-D-glucosamine</name>
        <dbReference type="ChEBI" id="CHEBI:57705"/>
    </ligand>
</feature>
<keyword evidence="2 10" id="KW-0132">Cell division</keyword>
<evidence type="ECO:0000259" key="12">
    <source>
        <dbReference type="Pfam" id="PF03033"/>
    </source>
</evidence>
<evidence type="ECO:0000313" key="15">
    <source>
        <dbReference type="Proteomes" id="UP000009282"/>
    </source>
</evidence>
<comment type="subcellular location">
    <subcellularLocation>
        <location evidence="10">Cell inner membrane</location>
        <topology evidence="10">Peripheral membrane protein</topology>
        <orientation evidence="10">Cytoplasmic side</orientation>
    </subcellularLocation>
</comment>
<dbReference type="KEGG" id="gni:GNIT_2696"/>
<feature type="domain" description="Glycosyltransferase family 28 N-terminal" evidence="12">
    <location>
        <begin position="37"/>
        <end position="173"/>
    </location>
</feature>
<dbReference type="GO" id="GO:0050511">
    <property type="term" value="F:undecaprenyldiphospho-muramoylpentapeptide beta-N-acetylglucosaminyltransferase activity"/>
    <property type="evidence" value="ECO:0007669"/>
    <property type="project" value="UniProtKB-UniRule"/>
</dbReference>
<keyword evidence="9 10" id="KW-0961">Cell wall biogenesis/degradation</keyword>
<feature type="binding site" evidence="10">
    <location>
        <position position="320"/>
    </location>
    <ligand>
        <name>UDP-N-acetyl-alpha-D-glucosamine</name>
        <dbReference type="ChEBI" id="CHEBI:57705"/>
    </ligand>
</feature>
<dbReference type="GO" id="GO:0051301">
    <property type="term" value="P:cell division"/>
    <property type="evidence" value="ECO:0007669"/>
    <property type="project" value="UniProtKB-KW"/>
</dbReference>
<dbReference type="Proteomes" id="UP000009282">
    <property type="component" value="Chromosome"/>
</dbReference>